<sequence length="234" mass="25655">MSRRLLSRRLREAWWWMLDYAYAVTGQTRASLSRARPVDFHSGAGAPIVIIPGVYESWQFMRPLIQILHDHGHPVHVVAALGRNRRSLTDAAATVAAHLERENLNDVIIVAHSKGGLIGKQLMTTVDPEHRVTAMTAISAPFAGSRYARYLMVPSIRAFAPTNAALHDLGLDDRVNHRIVSIYGVFDPHIPEGSELLGARNIQLSVGGHFRILGDPSTVRAVLNAVTDAATPVV</sequence>
<keyword evidence="2" id="KW-1185">Reference proteome</keyword>
<reference evidence="1 2" key="1">
    <citation type="submission" date="2019-03" db="EMBL/GenBank/DDBJ databases">
        <title>Genomics of glacier-inhabiting Cryobacterium strains.</title>
        <authorList>
            <person name="Liu Q."/>
            <person name="Xin Y.-H."/>
        </authorList>
    </citation>
    <scope>NUCLEOTIDE SEQUENCE [LARGE SCALE GENOMIC DNA]</scope>
    <source>
        <strain evidence="1 2">Hh4</strain>
    </source>
</reference>
<gene>
    <name evidence="1" type="ORF">E3T48_16470</name>
</gene>
<dbReference type="GO" id="GO:0016787">
    <property type="term" value="F:hydrolase activity"/>
    <property type="evidence" value="ECO:0007669"/>
    <property type="project" value="UniProtKB-KW"/>
</dbReference>
<protein>
    <submittedName>
        <fullName evidence="1">Alpha/beta hydrolase</fullName>
    </submittedName>
</protein>
<dbReference type="EMBL" id="SOHH01000121">
    <property type="protein sequence ID" value="TFD70546.1"/>
    <property type="molecule type" value="Genomic_DNA"/>
</dbReference>
<dbReference type="InterPro" id="IPR029058">
    <property type="entry name" value="AB_hydrolase_fold"/>
</dbReference>
<accession>A0A4R9AV61</accession>
<dbReference type="OrthoDB" id="9770427at2"/>
<keyword evidence="1" id="KW-0378">Hydrolase</keyword>
<dbReference type="AlphaFoldDB" id="A0A4R9AV61"/>
<dbReference type="RefSeq" id="WP_134525090.1">
    <property type="nucleotide sequence ID" value="NZ_SOHH01000121.1"/>
</dbReference>
<evidence type="ECO:0000313" key="2">
    <source>
        <dbReference type="Proteomes" id="UP000298313"/>
    </source>
</evidence>
<evidence type="ECO:0000313" key="1">
    <source>
        <dbReference type="EMBL" id="TFD70546.1"/>
    </source>
</evidence>
<comment type="caution">
    <text evidence="1">The sequence shown here is derived from an EMBL/GenBank/DDBJ whole genome shotgun (WGS) entry which is preliminary data.</text>
</comment>
<proteinExistence type="predicted"/>
<name>A0A4R9AV61_9MICO</name>
<dbReference type="Proteomes" id="UP000298313">
    <property type="component" value="Unassembled WGS sequence"/>
</dbReference>
<dbReference type="SUPFAM" id="SSF53474">
    <property type="entry name" value="alpha/beta-Hydrolases"/>
    <property type="match status" value="1"/>
</dbReference>
<organism evidence="1 2">
    <name type="scientific">Cryobacterium fucosi</name>
    <dbReference type="NCBI Taxonomy" id="1259157"/>
    <lineage>
        <taxon>Bacteria</taxon>
        <taxon>Bacillati</taxon>
        <taxon>Actinomycetota</taxon>
        <taxon>Actinomycetes</taxon>
        <taxon>Micrococcales</taxon>
        <taxon>Microbacteriaceae</taxon>
        <taxon>Cryobacterium</taxon>
    </lineage>
</organism>
<dbReference type="Gene3D" id="3.40.50.1820">
    <property type="entry name" value="alpha/beta hydrolase"/>
    <property type="match status" value="1"/>
</dbReference>